<name>A0A0P7HYW0_9EURY</name>
<dbReference type="OrthoDB" id="179978at2157"/>
<evidence type="ECO:0000313" key="1">
    <source>
        <dbReference type="EMBL" id="KPN29512.1"/>
    </source>
</evidence>
<keyword evidence="2" id="KW-1185">Reference proteome</keyword>
<dbReference type="RefSeq" id="WP_054582795.1">
    <property type="nucleotide sequence ID" value="NZ_LGUC01000001.1"/>
</dbReference>
<proteinExistence type="predicted"/>
<dbReference type="InterPro" id="IPR043825">
    <property type="entry name" value="DUF5802"/>
</dbReference>
<dbReference type="AlphaFoldDB" id="A0A0P7HYW0"/>
<evidence type="ECO:0000313" key="2">
    <source>
        <dbReference type="Proteomes" id="UP000050535"/>
    </source>
</evidence>
<comment type="caution">
    <text evidence="1">The sequence shown here is derived from an EMBL/GenBank/DDBJ whole genome shotgun (WGS) entry which is preliminary data.</text>
</comment>
<dbReference type="Proteomes" id="UP000050535">
    <property type="component" value="Unassembled WGS sequence"/>
</dbReference>
<dbReference type="Pfam" id="PF19118">
    <property type="entry name" value="DUF5802"/>
    <property type="match status" value="1"/>
</dbReference>
<accession>A0A0P7HYW0</accession>
<sequence length="113" mass="12215">MFEQFSSGYYLGVLYVQPGAAEAALNVEDHEAVNRQLYGDSDGIERLDSPLVMKLDGTHFPVRGEEGVPTGTLTVPESLAGDDLPARREVLLARPERAGQLLKFGGWEPADAA</sequence>
<reference evidence="2" key="1">
    <citation type="submission" date="2013-11" db="EMBL/GenBank/DDBJ databases">
        <authorList>
            <person name="Hoang H.T."/>
            <person name="Killian M.L."/>
            <person name="Madson D.M."/>
            <person name="Arruda P.H.E."/>
            <person name="Sun D."/>
            <person name="Schwartz K.J."/>
            <person name="Yoon K."/>
        </authorList>
    </citation>
    <scope>NUCLEOTIDE SEQUENCE [LARGE SCALE GENOMIC DNA]</scope>
    <source>
        <strain evidence="2">CDK2</strain>
    </source>
</reference>
<protein>
    <submittedName>
        <fullName evidence="1">Uncharacterized protein</fullName>
    </submittedName>
</protein>
<dbReference type="STRING" id="699431.SY89_00225"/>
<gene>
    <name evidence="1" type="ORF">SY89_00225</name>
</gene>
<organism evidence="1 2">
    <name type="scientific">Halolamina pelagica</name>
    <dbReference type="NCBI Taxonomy" id="699431"/>
    <lineage>
        <taxon>Archaea</taxon>
        <taxon>Methanobacteriati</taxon>
        <taxon>Methanobacteriota</taxon>
        <taxon>Stenosarchaea group</taxon>
        <taxon>Halobacteria</taxon>
        <taxon>Halobacteriales</taxon>
        <taxon>Haloferacaceae</taxon>
    </lineage>
</organism>
<dbReference type="EMBL" id="LGUC01000001">
    <property type="protein sequence ID" value="KPN29512.1"/>
    <property type="molecule type" value="Genomic_DNA"/>
</dbReference>